<dbReference type="EMBL" id="WTXG01000035">
    <property type="protein sequence ID" value="KAI0297567.1"/>
    <property type="molecule type" value="Genomic_DNA"/>
</dbReference>
<evidence type="ECO:0000256" key="1">
    <source>
        <dbReference type="SAM" id="MobiDB-lite"/>
    </source>
</evidence>
<evidence type="ECO:0000259" key="2">
    <source>
        <dbReference type="Pfam" id="PF20411"/>
    </source>
</evidence>
<accession>A0AAD4M176</accession>
<dbReference type="InterPro" id="IPR046520">
    <property type="entry name" value="DUF6697"/>
</dbReference>
<keyword evidence="4" id="KW-1185">Reference proteome</keyword>
<gene>
    <name evidence="3" type="ORF">B0F90DRAFT_1738127</name>
</gene>
<feature type="compositionally biased region" description="Basic residues" evidence="1">
    <location>
        <begin position="171"/>
        <end position="185"/>
    </location>
</feature>
<dbReference type="Pfam" id="PF20411">
    <property type="entry name" value="DUF6697"/>
    <property type="match status" value="1"/>
</dbReference>
<feature type="domain" description="DUF6697" evidence="2">
    <location>
        <begin position="251"/>
        <end position="437"/>
    </location>
</feature>
<feature type="region of interest" description="Disordered" evidence="1">
    <location>
        <begin position="171"/>
        <end position="211"/>
    </location>
</feature>
<proteinExistence type="predicted"/>
<sequence>MKMRHACRRRRWTERDCATKSYRSNETRKNSELSSLARFYGRSQVESLKMPTVPLLPRLYLRPLRRRVPLVRNSIHRPVIQREMRIRQMCLKIVKKVQGLTPCCNPKFSRMGPCRLLAADDQGLVIVATRSPVRQSLAFEGVIRHRNENWHGEEHGLLPLVSHLLTRMHRRASRVTNRRKKRKRNANVQRIGRATSTTPSAHSDNTSGFHDPTAIQSLLRRAGLEPLELASCETARAEETPGINWPTFWRTFGGQPKSRDEWLYCCKIPSHKWFFRGNASAQPYGPTSPGQPGLLLIAPATIDAPRGDQDSSLHLFMSQRTGRESTARLHYRGEYTRTRLPELQPIWHDLPLRCRQTWVRRFTVSWDPAIRALRARIRLRNELEREPSVGEIQAYVEGTNEGYDVSYKDISAAFQEGKENMRFEGFQCVGYDLNLATIIKQNVVDA</sequence>
<dbReference type="Proteomes" id="UP001203297">
    <property type="component" value="Unassembled WGS sequence"/>
</dbReference>
<dbReference type="AlphaFoldDB" id="A0AAD4M176"/>
<evidence type="ECO:0000313" key="4">
    <source>
        <dbReference type="Proteomes" id="UP001203297"/>
    </source>
</evidence>
<name>A0AAD4M176_9AGAM</name>
<protein>
    <recommendedName>
        <fullName evidence="2">DUF6697 domain-containing protein</fullName>
    </recommendedName>
</protein>
<organism evidence="3 4">
    <name type="scientific">Multifurca ochricompacta</name>
    <dbReference type="NCBI Taxonomy" id="376703"/>
    <lineage>
        <taxon>Eukaryota</taxon>
        <taxon>Fungi</taxon>
        <taxon>Dikarya</taxon>
        <taxon>Basidiomycota</taxon>
        <taxon>Agaricomycotina</taxon>
        <taxon>Agaricomycetes</taxon>
        <taxon>Russulales</taxon>
        <taxon>Russulaceae</taxon>
        <taxon>Multifurca</taxon>
    </lineage>
</organism>
<evidence type="ECO:0000313" key="3">
    <source>
        <dbReference type="EMBL" id="KAI0297567.1"/>
    </source>
</evidence>
<reference evidence="3" key="1">
    <citation type="journal article" date="2022" name="New Phytol.">
        <title>Evolutionary transition to the ectomycorrhizal habit in the genomes of a hyperdiverse lineage of mushroom-forming fungi.</title>
        <authorList>
            <person name="Looney B."/>
            <person name="Miyauchi S."/>
            <person name="Morin E."/>
            <person name="Drula E."/>
            <person name="Courty P.E."/>
            <person name="Kohler A."/>
            <person name="Kuo A."/>
            <person name="LaButti K."/>
            <person name="Pangilinan J."/>
            <person name="Lipzen A."/>
            <person name="Riley R."/>
            <person name="Andreopoulos W."/>
            <person name="He G."/>
            <person name="Johnson J."/>
            <person name="Nolan M."/>
            <person name="Tritt A."/>
            <person name="Barry K.W."/>
            <person name="Grigoriev I.V."/>
            <person name="Nagy L.G."/>
            <person name="Hibbett D."/>
            <person name="Henrissat B."/>
            <person name="Matheny P.B."/>
            <person name="Labbe J."/>
            <person name="Martin F.M."/>
        </authorList>
    </citation>
    <scope>NUCLEOTIDE SEQUENCE</scope>
    <source>
        <strain evidence="3">BPL690</strain>
    </source>
</reference>
<feature type="compositionally biased region" description="Polar residues" evidence="1">
    <location>
        <begin position="194"/>
        <end position="208"/>
    </location>
</feature>
<comment type="caution">
    <text evidence="3">The sequence shown here is derived from an EMBL/GenBank/DDBJ whole genome shotgun (WGS) entry which is preliminary data.</text>
</comment>